<name>A0A917GSA1_9GAMM</name>
<accession>A0A917GSA1</accession>
<evidence type="ECO:0000256" key="1">
    <source>
        <dbReference type="SAM" id="Phobius"/>
    </source>
</evidence>
<dbReference type="RefSeq" id="WP_068811060.1">
    <property type="nucleotide sequence ID" value="NZ_BMIY01000004.1"/>
</dbReference>
<evidence type="ECO:0000313" key="2">
    <source>
        <dbReference type="EMBL" id="GGG55938.1"/>
    </source>
</evidence>
<dbReference type="AlphaFoldDB" id="A0A917GSA1"/>
<keyword evidence="1" id="KW-1133">Transmembrane helix</keyword>
<proteinExistence type="predicted"/>
<keyword evidence="1" id="KW-0812">Transmembrane</keyword>
<gene>
    <name evidence="2" type="ORF">GCM10011403_11320</name>
</gene>
<feature type="transmembrane region" description="Helical" evidence="1">
    <location>
        <begin position="76"/>
        <end position="95"/>
    </location>
</feature>
<comment type="caution">
    <text evidence="2">The sequence shown here is derived from an EMBL/GenBank/DDBJ whole genome shotgun (WGS) entry which is preliminary data.</text>
</comment>
<reference evidence="2" key="2">
    <citation type="submission" date="2020-09" db="EMBL/GenBank/DDBJ databases">
        <authorList>
            <person name="Sun Q."/>
            <person name="Zhou Y."/>
        </authorList>
    </citation>
    <scope>NUCLEOTIDE SEQUENCE</scope>
    <source>
        <strain evidence="2">CGMCC 1.15425</strain>
    </source>
</reference>
<dbReference type="EMBL" id="BMIY01000004">
    <property type="protein sequence ID" value="GGG55938.1"/>
    <property type="molecule type" value="Genomic_DNA"/>
</dbReference>
<keyword evidence="3" id="KW-1185">Reference proteome</keyword>
<feature type="transmembrane region" description="Helical" evidence="1">
    <location>
        <begin position="44"/>
        <end position="64"/>
    </location>
</feature>
<feature type="transmembrane region" description="Helical" evidence="1">
    <location>
        <begin position="101"/>
        <end position="118"/>
    </location>
</feature>
<evidence type="ECO:0000313" key="3">
    <source>
        <dbReference type="Proteomes" id="UP000627715"/>
    </source>
</evidence>
<sequence>MRKEYFHGFLDWIAGGAGAASLALFLFVPTLSNIDIGHQNYATHFFLAAIPFLVFSCALSRVISSKNKSTDKTDNILVFLVGLGGLLLITGLWFLCKAMGNQLVGTLGITFGISFILYQQATESILKP</sequence>
<keyword evidence="1" id="KW-0472">Membrane</keyword>
<reference evidence="2" key="1">
    <citation type="journal article" date="2014" name="Int. J. Syst. Evol. Microbiol.">
        <title>Complete genome sequence of Corynebacterium casei LMG S-19264T (=DSM 44701T), isolated from a smear-ripened cheese.</title>
        <authorList>
            <consortium name="US DOE Joint Genome Institute (JGI-PGF)"/>
            <person name="Walter F."/>
            <person name="Albersmeier A."/>
            <person name="Kalinowski J."/>
            <person name="Ruckert C."/>
        </authorList>
    </citation>
    <scope>NUCLEOTIDE SEQUENCE</scope>
    <source>
        <strain evidence="2">CGMCC 1.15425</strain>
    </source>
</reference>
<dbReference type="Proteomes" id="UP000627715">
    <property type="component" value="Unassembled WGS sequence"/>
</dbReference>
<organism evidence="2 3">
    <name type="scientific">Pseudohongiella nitratireducens</name>
    <dbReference type="NCBI Taxonomy" id="1768907"/>
    <lineage>
        <taxon>Bacteria</taxon>
        <taxon>Pseudomonadati</taxon>
        <taxon>Pseudomonadota</taxon>
        <taxon>Gammaproteobacteria</taxon>
        <taxon>Pseudomonadales</taxon>
        <taxon>Pseudohongiellaceae</taxon>
        <taxon>Pseudohongiella</taxon>
    </lineage>
</organism>
<protein>
    <submittedName>
        <fullName evidence="2">Uncharacterized protein</fullName>
    </submittedName>
</protein>
<feature type="transmembrane region" description="Helical" evidence="1">
    <location>
        <begin position="12"/>
        <end position="32"/>
    </location>
</feature>